<accession>A0A315W988</accession>
<protein>
    <submittedName>
        <fullName evidence="1">Uncharacterized protein</fullName>
    </submittedName>
</protein>
<dbReference type="AlphaFoldDB" id="A0A315W988"/>
<name>A0A315W988_GAMAF</name>
<dbReference type="EMBL" id="NHOQ01000190">
    <property type="protein sequence ID" value="PWA32328.1"/>
    <property type="molecule type" value="Genomic_DNA"/>
</dbReference>
<dbReference type="GO" id="GO:0005737">
    <property type="term" value="C:cytoplasm"/>
    <property type="evidence" value="ECO:0007669"/>
    <property type="project" value="TreeGrafter"/>
</dbReference>
<sequence length="137" mass="15244">MSCLLLSRPQCSFMGMMISHDMLLGRWRLSLELFGRVFMEDVGAEPGSKQRETILVNPTTFARKINPTGLKGDISVGLTWSGCSATTSILCSAYFLTYSGWYLSRPFLLAEVNSEGQIHGSKHSVCFSRLRMADQLP</sequence>
<evidence type="ECO:0000313" key="2">
    <source>
        <dbReference type="Proteomes" id="UP000250572"/>
    </source>
</evidence>
<evidence type="ECO:0000313" key="1">
    <source>
        <dbReference type="EMBL" id="PWA32328.1"/>
    </source>
</evidence>
<organism evidence="1 2">
    <name type="scientific">Gambusia affinis</name>
    <name type="common">Western mosquitofish</name>
    <name type="synonym">Heterandria affinis</name>
    <dbReference type="NCBI Taxonomy" id="33528"/>
    <lineage>
        <taxon>Eukaryota</taxon>
        <taxon>Metazoa</taxon>
        <taxon>Chordata</taxon>
        <taxon>Craniata</taxon>
        <taxon>Vertebrata</taxon>
        <taxon>Euteleostomi</taxon>
        <taxon>Actinopterygii</taxon>
        <taxon>Neopterygii</taxon>
        <taxon>Teleostei</taxon>
        <taxon>Neoteleostei</taxon>
        <taxon>Acanthomorphata</taxon>
        <taxon>Ovalentaria</taxon>
        <taxon>Atherinomorphae</taxon>
        <taxon>Cyprinodontiformes</taxon>
        <taxon>Poeciliidae</taxon>
        <taxon>Poeciliinae</taxon>
        <taxon>Gambusia</taxon>
    </lineage>
</organism>
<dbReference type="PANTHER" id="PTHR46276">
    <property type="entry name" value="E3 UBIQUITIN-PROTEIN LIGASE UBR5"/>
    <property type="match status" value="1"/>
</dbReference>
<proteinExistence type="predicted"/>
<keyword evidence="2" id="KW-1185">Reference proteome</keyword>
<dbReference type="GO" id="GO:0005634">
    <property type="term" value="C:nucleus"/>
    <property type="evidence" value="ECO:0007669"/>
    <property type="project" value="TreeGrafter"/>
</dbReference>
<comment type="caution">
    <text evidence="1">The sequence shown here is derived from an EMBL/GenBank/DDBJ whole genome shotgun (WGS) entry which is preliminary data.</text>
</comment>
<dbReference type="GO" id="GO:0090263">
    <property type="term" value="P:positive regulation of canonical Wnt signaling pathway"/>
    <property type="evidence" value="ECO:0007669"/>
    <property type="project" value="TreeGrafter"/>
</dbReference>
<dbReference type="PANTHER" id="PTHR46276:SF1">
    <property type="entry name" value="E3 UBIQUITIN-PROTEIN LIGASE UBR5"/>
    <property type="match status" value="1"/>
</dbReference>
<dbReference type="GO" id="GO:0000209">
    <property type="term" value="P:protein polyubiquitination"/>
    <property type="evidence" value="ECO:0007669"/>
    <property type="project" value="TreeGrafter"/>
</dbReference>
<gene>
    <name evidence="1" type="ORF">CCH79_00011994</name>
</gene>
<dbReference type="GO" id="GO:0034450">
    <property type="term" value="F:ubiquitin-ubiquitin ligase activity"/>
    <property type="evidence" value="ECO:0007669"/>
    <property type="project" value="TreeGrafter"/>
</dbReference>
<dbReference type="Proteomes" id="UP000250572">
    <property type="component" value="Unassembled WGS sequence"/>
</dbReference>
<reference evidence="1 2" key="1">
    <citation type="journal article" date="2018" name="G3 (Bethesda)">
        <title>A High-Quality Reference Genome for the Invasive Mosquitofish Gambusia affinis Using a Chicago Library.</title>
        <authorList>
            <person name="Hoffberg S.L."/>
            <person name="Troendle N.J."/>
            <person name="Glenn T.C."/>
            <person name="Mahmud O."/>
            <person name="Louha S."/>
            <person name="Chalopin D."/>
            <person name="Bennetzen J.L."/>
            <person name="Mauricio R."/>
        </authorList>
    </citation>
    <scope>NUCLEOTIDE SEQUENCE [LARGE SCALE GENOMIC DNA]</scope>
    <source>
        <strain evidence="1">NE01/NJP1002.9</strain>
        <tissue evidence="1">Muscle</tissue>
    </source>
</reference>